<proteinExistence type="predicted"/>
<evidence type="ECO:0000313" key="2">
    <source>
        <dbReference type="Proteomes" id="UP001164513"/>
    </source>
</evidence>
<accession>A0AAX3JN36</accession>
<protein>
    <submittedName>
        <fullName evidence="1">Uncharacterized protein</fullName>
    </submittedName>
</protein>
<name>A0AAX3JN36_9SPIR</name>
<reference evidence="1" key="1">
    <citation type="submission" date="2022-12" db="EMBL/GenBank/DDBJ databases">
        <title>B. miyamotoi WGS.</title>
        <authorList>
            <person name="Gabriele M."/>
            <person name="Kuleshov K.V."/>
            <person name="Hepner S."/>
            <person name="Hoornstra D."/>
            <person name="Hovius J.W."/>
            <person name="Platonov A.E."/>
            <person name="Fingerle V."/>
            <person name="Strube C."/>
        </authorList>
    </citation>
    <scope>NUCLEOTIDE SEQUENCE</scope>
    <source>
        <strain evidence="1">ZStruIII14-9</strain>
    </source>
</reference>
<gene>
    <name evidence="1" type="ORF">O5404_03580</name>
</gene>
<dbReference type="RefSeq" id="WP_241677635.1">
    <property type="nucleotide sequence ID" value="NZ_CP044625.1"/>
</dbReference>
<dbReference type="EMBL" id="CP114720">
    <property type="protein sequence ID" value="WAZ72079.1"/>
    <property type="molecule type" value="Genomic_DNA"/>
</dbReference>
<dbReference type="AlphaFoldDB" id="A0AAX3JN36"/>
<dbReference type="Proteomes" id="UP001164513">
    <property type="component" value="Chromosome"/>
</dbReference>
<evidence type="ECO:0000313" key="1">
    <source>
        <dbReference type="EMBL" id="WAZ72079.1"/>
    </source>
</evidence>
<sequence length="67" mass="7906">MNFIFNIRVRYKYYLLFLFLLFIFSCTKKINGEVQGNINTNDNVSDSFRFPVIVVKARKGTLSNYIT</sequence>
<organism evidence="1 2">
    <name type="scientific">Borrelia miyamotoi</name>
    <dbReference type="NCBI Taxonomy" id="47466"/>
    <lineage>
        <taxon>Bacteria</taxon>
        <taxon>Pseudomonadati</taxon>
        <taxon>Spirochaetota</taxon>
        <taxon>Spirochaetia</taxon>
        <taxon>Spirochaetales</taxon>
        <taxon>Borreliaceae</taxon>
        <taxon>Borrelia</taxon>
    </lineage>
</organism>